<dbReference type="PANTHER" id="PTHR42852">
    <property type="entry name" value="THIOL:DISULFIDE INTERCHANGE PROTEIN DSBE"/>
    <property type="match status" value="1"/>
</dbReference>
<dbReference type="InterPro" id="IPR013766">
    <property type="entry name" value="Thioredoxin_domain"/>
</dbReference>
<dbReference type="PANTHER" id="PTHR42852:SF6">
    <property type="entry name" value="THIOL:DISULFIDE INTERCHANGE PROTEIN DSBE"/>
    <property type="match status" value="1"/>
</dbReference>
<dbReference type="AlphaFoldDB" id="W4QAD0"/>
<dbReference type="NCBIfam" id="NF002854">
    <property type="entry name" value="PRK03147.1"/>
    <property type="match status" value="1"/>
</dbReference>
<evidence type="ECO:0000256" key="1">
    <source>
        <dbReference type="ARBA" id="ARBA00004196"/>
    </source>
</evidence>
<evidence type="ECO:0000256" key="5">
    <source>
        <dbReference type="ARBA" id="ARBA00023284"/>
    </source>
</evidence>
<proteinExistence type="predicted"/>
<dbReference type="Pfam" id="PF00578">
    <property type="entry name" value="AhpC-TSA"/>
    <property type="match status" value="1"/>
</dbReference>
<evidence type="ECO:0000256" key="4">
    <source>
        <dbReference type="ARBA" id="ARBA00023157"/>
    </source>
</evidence>
<sequence>MKQKRLVMRTSVLILIGAALAYTFYSQFFMDQSLAKVGEESINFALTDLSGERIELSDYEGKGVFLNFWGTFCPPCEKEMPIMEELYDEYKEKGVEIIAVNVNEPELTVERFASRYNLTFPIVIDKGRSVTNAYGVHPLPTTILINEHGTVEHVFEGGMTESMVRDFMERIIPEDQ</sequence>
<protein>
    <submittedName>
        <fullName evidence="7">Cytochrome c-type biogenesis protein ResA</fullName>
    </submittedName>
</protein>
<feature type="domain" description="Thioredoxin" evidence="6">
    <location>
        <begin position="35"/>
        <end position="173"/>
    </location>
</feature>
<dbReference type="EMBL" id="BAUU01000002">
    <property type="protein sequence ID" value="GAE28960.1"/>
    <property type="molecule type" value="Genomic_DNA"/>
</dbReference>
<evidence type="ECO:0000259" key="6">
    <source>
        <dbReference type="PROSITE" id="PS51352"/>
    </source>
</evidence>
<keyword evidence="8" id="KW-1185">Reference proteome</keyword>
<keyword evidence="5" id="KW-0676">Redox-active center</keyword>
<dbReference type="OrthoDB" id="25753at2"/>
<dbReference type="GO" id="GO:0017004">
    <property type="term" value="P:cytochrome complex assembly"/>
    <property type="evidence" value="ECO:0007669"/>
    <property type="project" value="UniProtKB-KW"/>
</dbReference>
<organism evidence="7 8">
    <name type="scientific">Halalkalibacter hemicellulosilyticusJCM 9152</name>
    <dbReference type="NCBI Taxonomy" id="1236971"/>
    <lineage>
        <taxon>Bacteria</taxon>
        <taxon>Bacillati</taxon>
        <taxon>Bacillota</taxon>
        <taxon>Bacilli</taxon>
        <taxon>Bacillales</taxon>
        <taxon>Bacillaceae</taxon>
        <taxon>Halalkalibacter</taxon>
    </lineage>
</organism>
<dbReference type="PROSITE" id="PS51352">
    <property type="entry name" value="THIOREDOXIN_2"/>
    <property type="match status" value="1"/>
</dbReference>
<dbReference type="Proteomes" id="UP000018895">
    <property type="component" value="Unassembled WGS sequence"/>
</dbReference>
<dbReference type="GO" id="GO:0016209">
    <property type="term" value="F:antioxidant activity"/>
    <property type="evidence" value="ECO:0007669"/>
    <property type="project" value="InterPro"/>
</dbReference>
<evidence type="ECO:0000313" key="7">
    <source>
        <dbReference type="EMBL" id="GAE28960.1"/>
    </source>
</evidence>
<dbReference type="InterPro" id="IPR036249">
    <property type="entry name" value="Thioredoxin-like_sf"/>
</dbReference>
<evidence type="ECO:0000256" key="2">
    <source>
        <dbReference type="ARBA" id="ARBA00022748"/>
    </source>
</evidence>
<evidence type="ECO:0000256" key="3">
    <source>
        <dbReference type="ARBA" id="ARBA00022968"/>
    </source>
</evidence>
<dbReference type="SUPFAM" id="SSF52833">
    <property type="entry name" value="Thioredoxin-like"/>
    <property type="match status" value="1"/>
</dbReference>
<dbReference type="Gene3D" id="3.40.30.10">
    <property type="entry name" value="Glutaredoxin"/>
    <property type="match status" value="1"/>
</dbReference>
<dbReference type="InterPro" id="IPR017937">
    <property type="entry name" value="Thioredoxin_CS"/>
</dbReference>
<keyword evidence="3" id="KW-0735">Signal-anchor</keyword>
<comment type="subcellular location">
    <subcellularLocation>
        <location evidence="1">Cell envelope</location>
    </subcellularLocation>
</comment>
<dbReference type="STRING" id="1236971.JCM9152_298"/>
<gene>
    <name evidence="7" type="ORF">JCM9152_298</name>
</gene>
<dbReference type="PROSITE" id="PS00194">
    <property type="entry name" value="THIOREDOXIN_1"/>
    <property type="match status" value="1"/>
</dbReference>
<dbReference type="GO" id="GO:0030313">
    <property type="term" value="C:cell envelope"/>
    <property type="evidence" value="ECO:0007669"/>
    <property type="project" value="UniProtKB-SubCell"/>
</dbReference>
<dbReference type="RefSeq" id="WP_035340074.1">
    <property type="nucleotide sequence ID" value="NZ_BAUU01000002.1"/>
</dbReference>
<dbReference type="InterPro" id="IPR000866">
    <property type="entry name" value="AhpC/TSA"/>
</dbReference>
<dbReference type="InterPro" id="IPR050553">
    <property type="entry name" value="Thioredoxin_ResA/DsbE_sf"/>
</dbReference>
<dbReference type="CDD" id="cd02966">
    <property type="entry name" value="TlpA_like_family"/>
    <property type="match status" value="1"/>
</dbReference>
<evidence type="ECO:0000313" key="8">
    <source>
        <dbReference type="Proteomes" id="UP000018895"/>
    </source>
</evidence>
<comment type="caution">
    <text evidence="7">The sequence shown here is derived from an EMBL/GenBank/DDBJ whole genome shotgun (WGS) entry which is preliminary data.</text>
</comment>
<reference evidence="7" key="1">
    <citation type="journal article" date="2014" name="Genome Announc.">
        <title>Draft Genome Sequences of Three Alkaliphilic Bacillus Strains, Bacillus wakoensis JCM 9140T, Bacillus akibai JCM 9157T, and Bacillus hemicellulosilyticus JCM 9152T.</title>
        <authorList>
            <person name="Yuki M."/>
            <person name="Oshima K."/>
            <person name="Suda W."/>
            <person name="Oshida Y."/>
            <person name="Kitamura K."/>
            <person name="Iida T."/>
            <person name="Hattori M."/>
            <person name="Ohkuma M."/>
        </authorList>
    </citation>
    <scope>NUCLEOTIDE SEQUENCE [LARGE SCALE GENOMIC DNA]</scope>
    <source>
        <strain evidence="7">JCM 9152</strain>
    </source>
</reference>
<keyword evidence="4" id="KW-1015">Disulfide bond</keyword>
<dbReference type="GO" id="GO:0016491">
    <property type="term" value="F:oxidoreductase activity"/>
    <property type="evidence" value="ECO:0007669"/>
    <property type="project" value="InterPro"/>
</dbReference>
<keyword evidence="3" id="KW-0812">Transmembrane</keyword>
<accession>W4QAD0</accession>
<name>W4QAD0_9BACI</name>
<keyword evidence="2" id="KW-0201">Cytochrome c-type biogenesis</keyword>